<dbReference type="EC" id="2.7.1.50" evidence="11"/>
<dbReference type="PIRSF" id="PIRSF000513">
    <property type="entry name" value="Thz_kinase"/>
    <property type="match status" value="1"/>
</dbReference>
<reference evidence="12 13" key="1">
    <citation type="submission" date="2021-03" db="EMBL/GenBank/DDBJ databases">
        <title>Genomic Encyclopedia of Type Strains, Phase IV (KMG-IV): sequencing the most valuable type-strain genomes for metagenomic binning, comparative biology and taxonomic classification.</title>
        <authorList>
            <person name="Goeker M."/>
        </authorList>
    </citation>
    <scope>NUCLEOTIDE SEQUENCE [LARGE SCALE GENOMIC DNA]</scope>
    <source>
        <strain evidence="12 13">DSM 28650</strain>
    </source>
</reference>
<organism evidence="12 13">
    <name type="scientific">Clostridium punense</name>
    <dbReference type="NCBI Taxonomy" id="1054297"/>
    <lineage>
        <taxon>Bacteria</taxon>
        <taxon>Bacillati</taxon>
        <taxon>Bacillota</taxon>
        <taxon>Clostridia</taxon>
        <taxon>Eubacteriales</taxon>
        <taxon>Clostridiaceae</taxon>
        <taxon>Clostridium</taxon>
    </lineage>
</organism>
<evidence type="ECO:0000313" key="12">
    <source>
        <dbReference type="EMBL" id="MBP2023648.1"/>
    </source>
</evidence>
<comment type="function">
    <text evidence="11">Catalyzes the phosphorylation of the hydroxyl group of 4-methyl-5-beta-hydroxyethylthiazole (THZ).</text>
</comment>
<keyword evidence="4 11" id="KW-0808">Transferase</keyword>
<evidence type="ECO:0000313" key="13">
    <source>
        <dbReference type="Proteomes" id="UP001519308"/>
    </source>
</evidence>
<keyword evidence="7 11" id="KW-0418">Kinase</keyword>
<dbReference type="InterPro" id="IPR000417">
    <property type="entry name" value="Hyethyz_kinase"/>
</dbReference>
<dbReference type="Proteomes" id="UP001519308">
    <property type="component" value="Unassembled WGS sequence"/>
</dbReference>
<sequence length="270" mass="28800">MELISKIIENLKEVKGKSPLVHHITNYVTVNDCANIVLALGGSPVMADDIKEVEEMVSFASSLVINIGTLNERTISSMIKAGIKANELNIPVILDPVGVGATGLRTEAIKILLEKIKFAVIRGNMSEIKIIAGMDVKIKGVDSTASDEDALDIAKNLANKLNTVVAITGARDVITDGSRHCLVDNGHKILSMVTGTGCMSTSLIGAYVGTTNDYLQAAVAGIVTMGIAGEKAYESLAQGEGIGTFKVRLFDNIYNFCEEDLKVRGKVIYE</sequence>
<dbReference type="EMBL" id="JAGGLL010000034">
    <property type="protein sequence ID" value="MBP2023648.1"/>
    <property type="molecule type" value="Genomic_DNA"/>
</dbReference>
<dbReference type="NCBIfam" id="TIGR00694">
    <property type="entry name" value="thiM"/>
    <property type="match status" value="1"/>
</dbReference>
<dbReference type="Pfam" id="PF02110">
    <property type="entry name" value="HK"/>
    <property type="match status" value="1"/>
</dbReference>
<dbReference type="GO" id="GO:0004417">
    <property type="term" value="F:hydroxyethylthiazole kinase activity"/>
    <property type="evidence" value="ECO:0007669"/>
    <property type="project" value="UniProtKB-EC"/>
</dbReference>
<evidence type="ECO:0000256" key="1">
    <source>
        <dbReference type="ARBA" id="ARBA00001771"/>
    </source>
</evidence>
<evidence type="ECO:0000256" key="8">
    <source>
        <dbReference type="ARBA" id="ARBA00022840"/>
    </source>
</evidence>
<keyword evidence="13" id="KW-1185">Reference proteome</keyword>
<evidence type="ECO:0000256" key="6">
    <source>
        <dbReference type="ARBA" id="ARBA00022741"/>
    </source>
</evidence>
<keyword evidence="9 11" id="KW-0460">Magnesium</keyword>
<evidence type="ECO:0000256" key="9">
    <source>
        <dbReference type="ARBA" id="ARBA00022842"/>
    </source>
</evidence>
<comment type="cofactor">
    <cofactor evidence="2 11">
        <name>Mg(2+)</name>
        <dbReference type="ChEBI" id="CHEBI:18420"/>
    </cofactor>
</comment>
<feature type="binding site" evidence="11">
    <location>
        <position position="122"/>
    </location>
    <ligand>
        <name>ATP</name>
        <dbReference type="ChEBI" id="CHEBI:30616"/>
    </ligand>
</feature>
<keyword evidence="6 11" id="KW-0547">Nucleotide-binding</keyword>
<dbReference type="PRINTS" id="PR01099">
    <property type="entry name" value="HYETHTZKNASE"/>
</dbReference>
<feature type="binding site" evidence="11">
    <location>
        <position position="168"/>
    </location>
    <ligand>
        <name>ATP</name>
        <dbReference type="ChEBI" id="CHEBI:30616"/>
    </ligand>
</feature>
<comment type="catalytic activity">
    <reaction evidence="1 11">
        <text>5-(2-hydroxyethyl)-4-methylthiazole + ATP = 4-methyl-5-(2-phosphooxyethyl)-thiazole + ADP + H(+)</text>
        <dbReference type="Rhea" id="RHEA:24212"/>
        <dbReference type="ChEBI" id="CHEBI:15378"/>
        <dbReference type="ChEBI" id="CHEBI:17957"/>
        <dbReference type="ChEBI" id="CHEBI:30616"/>
        <dbReference type="ChEBI" id="CHEBI:58296"/>
        <dbReference type="ChEBI" id="CHEBI:456216"/>
        <dbReference type="EC" id="2.7.1.50"/>
    </reaction>
</comment>
<evidence type="ECO:0000256" key="4">
    <source>
        <dbReference type="ARBA" id="ARBA00022679"/>
    </source>
</evidence>
<feature type="binding site" evidence="11">
    <location>
        <position position="46"/>
    </location>
    <ligand>
        <name>substrate</name>
    </ligand>
</feature>
<keyword evidence="10 11" id="KW-0784">Thiamine biosynthesis</keyword>
<accession>A0ABS4K790</accession>
<keyword evidence="8 11" id="KW-0067">ATP-binding</keyword>
<evidence type="ECO:0000256" key="7">
    <source>
        <dbReference type="ARBA" id="ARBA00022777"/>
    </source>
</evidence>
<evidence type="ECO:0000256" key="5">
    <source>
        <dbReference type="ARBA" id="ARBA00022723"/>
    </source>
</evidence>
<keyword evidence="5 11" id="KW-0479">Metal-binding</keyword>
<evidence type="ECO:0000256" key="10">
    <source>
        <dbReference type="ARBA" id="ARBA00022977"/>
    </source>
</evidence>
<comment type="similarity">
    <text evidence="11">Belongs to the Thz kinase family.</text>
</comment>
<comment type="pathway">
    <text evidence="3 11">Cofactor biosynthesis; thiamine diphosphate biosynthesis; 4-methyl-5-(2-phosphoethyl)-thiazole from 5-(2-hydroxyethyl)-4-methylthiazole: step 1/1.</text>
</comment>
<protein>
    <recommendedName>
        <fullName evidence="11">Hydroxyethylthiazole kinase</fullName>
        <ecNumber evidence="11">2.7.1.50</ecNumber>
    </recommendedName>
    <alternativeName>
        <fullName evidence="11">4-methyl-5-beta-hydroxyethylthiazole kinase</fullName>
        <shortName evidence="11">TH kinase</shortName>
        <shortName evidence="11">Thz kinase</shortName>
    </alternativeName>
</protein>
<proteinExistence type="inferred from homology"/>
<name>A0ABS4K790_9CLOT</name>
<dbReference type="CDD" id="cd01170">
    <property type="entry name" value="THZ_kinase"/>
    <property type="match status" value="1"/>
</dbReference>
<gene>
    <name evidence="11" type="primary">thiM</name>
    <name evidence="12" type="ORF">J2Z44_003487</name>
</gene>
<dbReference type="RefSeq" id="WP_021284533.1">
    <property type="nucleotide sequence ID" value="NZ_JAGGLL010000034.1"/>
</dbReference>
<comment type="caution">
    <text evidence="12">The sequence shown here is derived from an EMBL/GenBank/DDBJ whole genome shotgun (WGS) entry which is preliminary data.</text>
</comment>
<dbReference type="HAMAP" id="MF_00228">
    <property type="entry name" value="Thz_kinase"/>
    <property type="match status" value="1"/>
</dbReference>
<evidence type="ECO:0000256" key="2">
    <source>
        <dbReference type="ARBA" id="ARBA00001946"/>
    </source>
</evidence>
<evidence type="ECO:0000256" key="11">
    <source>
        <dbReference type="HAMAP-Rule" id="MF_00228"/>
    </source>
</evidence>
<dbReference type="NCBIfam" id="NF006830">
    <property type="entry name" value="PRK09355.1"/>
    <property type="match status" value="1"/>
</dbReference>
<dbReference type="Gene3D" id="3.40.1190.20">
    <property type="match status" value="1"/>
</dbReference>
<dbReference type="SUPFAM" id="SSF53613">
    <property type="entry name" value="Ribokinase-like"/>
    <property type="match status" value="1"/>
</dbReference>
<dbReference type="InterPro" id="IPR029056">
    <property type="entry name" value="Ribokinase-like"/>
</dbReference>
<feature type="binding site" evidence="11">
    <location>
        <position position="195"/>
    </location>
    <ligand>
        <name>substrate</name>
    </ligand>
</feature>
<evidence type="ECO:0000256" key="3">
    <source>
        <dbReference type="ARBA" id="ARBA00004868"/>
    </source>
</evidence>